<dbReference type="Proteomes" id="UP000182814">
    <property type="component" value="Chromosome I"/>
</dbReference>
<feature type="compositionally biased region" description="Polar residues" evidence="1">
    <location>
        <begin position="203"/>
        <end position="213"/>
    </location>
</feature>
<keyword evidence="4" id="KW-1185">Reference proteome</keyword>
<evidence type="ECO:0008006" key="6">
    <source>
        <dbReference type="Google" id="ProtNLM"/>
    </source>
</evidence>
<evidence type="ECO:0000313" key="3">
    <source>
        <dbReference type="EMBL" id="SDT38302.1"/>
    </source>
</evidence>
<feature type="region of interest" description="Disordered" evidence="1">
    <location>
        <begin position="148"/>
        <end position="213"/>
    </location>
</feature>
<protein>
    <recommendedName>
        <fullName evidence="6">DUF1206 domain-containing protein</fullName>
    </recommendedName>
</protein>
<feature type="compositionally biased region" description="Low complexity" evidence="1">
    <location>
        <begin position="183"/>
        <end position="193"/>
    </location>
</feature>
<evidence type="ECO:0000256" key="1">
    <source>
        <dbReference type="SAM" id="MobiDB-lite"/>
    </source>
</evidence>
<accession>A0A0J6HM66</accession>
<organism evidence="3 4">
    <name type="scientific">Pseudomonas lini</name>
    <dbReference type="NCBI Taxonomy" id="163011"/>
    <lineage>
        <taxon>Bacteria</taxon>
        <taxon>Pseudomonadati</taxon>
        <taxon>Pseudomonadota</taxon>
        <taxon>Gammaproteobacteria</taxon>
        <taxon>Pseudomonadales</taxon>
        <taxon>Pseudomonadaceae</taxon>
        <taxon>Pseudomonas</taxon>
    </lineage>
</organism>
<dbReference type="AlphaFoldDB" id="A0A0J6HM66"/>
<feature type="region of interest" description="Disordered" evidence="1">
    <location>
        <begin position="1"/>
        <end position="22"/>
    </location>
</feature>
<feature type="compositionally biased region" description="Polar residues" evidence="1">
    <location>
        <begin position="148"/>
        <end position="162"/>
    </location>
</feature>
<evidence type="ECO:0000313" key="4">
    <source>
        <dbReference type="Proteomes" id="UP000182814"/>
    </source>
</evidence>
<evidence type="ECO:0000313" key="2">
    <source>
        <dbReference type="EMBL" id="KAB0507221.1"/>
    </source>
</evidence>
<reference evidence="4" key="2">
    <citation type="submission" date="2016-10" db="EMBL/GenBank/DDBJ databases">
        <authorList>
            <person name="Varghese N."/>
            <person name="Submissions S."/>
        </authorList>
    </citation>
    <scope>NUCLEOTIDE SEQUENCE [LARGE SCALE GENOMIC DNA]</scope>
    <source>
        <strain evidence="4">BS3782</strain>
    </source>
</reference>
<name>A0A0J6HM66_9PSED</name>
<dbReference type="EMBL" id="LT629746">
    <property type="protein sequence ID" value="SDT38302.1"/>
    <property type="molecule type" value="Genomic_DNA"/>
</dbReference>
<gene>
    <name evidence="2" type="ORF">F7R14_05025</name>
    <name evidence="3" type="ORF">SAMN04490191_4200</name>
</gene>
<evidence type="ECO:0000313" key="5">
    <source>
        <dbReference type="Proteomes" id="UP000434925"/>
    </source>
</evidence>
<dbReference type="EMBL" id="VZPO01000002">
    <property type="protein sequence ID" value="KAB0507221.1"/>
    <property type="molecule type" value="Genomic_DNA"/>
</dbReference>
<proteinExistence type="predicted"/>
<reference evidence="3" key="1">
    <citation type="submission" date="2016-10" db="EMBL/GenBank/DDBJ databases">
        <authorList>
            <person name="de Groot N.N."/>
        </authorList>
    </citation>
    <scope>NUCLEOTIDE SEQUENCE [LARGE SCALE GENOMIC DNA]</scope>
    <source>
        <strain evidence="3">BS3782</strain>
    </source>
</reference>
<dbReference type="Proteomes" id="UP000434925">
    <property type="component" value="Unassembled WGS sequence"/>
</dbReference>
<reference evidence="2 5" key="3">
    <citation type="submission" date="2019-09" db="EMBL/GenBank/DDBJ databases">
        <title>Draft genome sequences of 48 bacterial type strains from the CCUG.</title>
        <authorList>
            <person name="Tunovic T."/>
            <person name="Pineiro-Iglesias B."/>
            <person name="Unosson C."/>
            <person name="Inganas E."/>
            <person name="Ohlen M."/>
            <person name="Cardew S."/>
            <person name="Jensie-Markopoulos S."/>
            <person name="Salva-Serra F."/>
            <person name="Jaen-Luchoro D."/>
            <person name="Karlsson R."/>
            <person name="Svensson-Stadler L."/>
            <person name="Chun J."/>
            <person name="Moore E."/>
        </authorList>
    </citation>
    <scope>NUCLEOTIDE SEQUENCE [LARGE SCALE GENOMIC DNA]</scope>
    <source>
        <strain evidence="2 5">CCUG 51522</strain>
    </source>
</reference>
<dbReference type="PATRIC" id="fig|163011.3.peg.1684"/>
<sequence>MTIPDSRTGQPDAPRDPAGSEQNFQHLKEEVTEAIGGARHQADEQFGQYRDTAADQIEALARGAQSVVSEIRTNDTFGMSDYLADMADSMSSLAGKLRSKSAEELLHDGADLARDNPGLFIVGSIAVGFGLSRFLKAGTATLPTTTDREFASQSSTATFTGDGSQGLYETSMPPGGELSPGLASSITPSSPSAPDHRGDSFSMPGSSPFTGER</sequence>
<dbReference type="RefSeq" id="WP_038983311.1">
    <property type="nucleotide sequence ID" value="NZ_JABTYG010000001.1"/>
</dbReference>